<feature type="transmembrane region" description="Helical" evidence="8">
    <location>
        <begin position="167"/>
        <end position="186"/>
    </location>
</feature>
<feature type="transmembrane region" description="Helical" evidence="8">
    <location>
        <begin position="281"/>
        <end position="305"/>
    </location>
</feature>
<keyword evidence="5 8" id="KW-0812">Transmembrane</keyword>
<feature type="transmembrane region" description="Helical" evidence="8">
    <location>
        <begin position="143"/>
        <end position="161"/>
    </location>
</feature>
<dbReference type="RefSeq" id="WP_272207566.1">
    <property type="nucleotide sequence ID" value="NZ_JAQONC010000008.1"/>
</dbReference>
<evidence type="ECO:0000256" key="2">
    <source>
        <dbReference type="ARBA" id="ARBA00022448"/>
    </source>
</evidence>
<evidence type="ECO:0000313" key="10">
    <source>
        <dbReference type="EMBL" id="MDC2826935.1"/>
    </source>
</evidence>
<dbReference type="Proteomes" id="UP001218021">
    <property type="component" value="Unassembled WGS sequence"/>
</dbReference>
<feature type="transmembrane region" description="Helical" evidence="8">
    <location>
        <begin position="20"/>
        <end position="39"/>
    </location>
</feature>
<feature type="transmembrane region" description="Helical" evidence="8">
    <location>
        <begin position="311"/>
        <end position="331"/>
    </location>
</feature>
<dbReference type="GO" id="GO:0030395">
    <property type="term" value="F:lactose binding"/>
    <property type="evidence" value="ECO:0007669"/>
    <property type="project" value="TreeGrafter"/>
</dbReference>
<dbReference type="Pfam" id="PF12832">
    <property type="entry name" value="MFS_1_like"/>
    <property type="match status" value="1"/>
</dbReference>
<dbReference type="SUPFAM" id="SSF103473">
    <property type="entry name" value="MFS general substrate transporter"/>
    <property type="match status" value="2"/>
</dbReference>
<name>A0AAJ1HQS2_LIMMU</name>
<evidence type="ECO:0000256" key="8">
    <source>
        <dbReference type="SAM" id="Phobius"/>
    </source>
</evidence>
<dbReference type="InterPro" id="IPR036259">
    <property type="entry name" value="MFS_trans_sf"/>
</dbReference>
<dbReference type="GO" id="GO:0015528">
    <property type="term" value="F:lactose:proton symporter activity"/>
    <property type="evidence" value="ECO:0007669"/>
    <property type="project" value="TreeGrafter"/>
</dbReference>
<comment type="subcellular location">
    <subcellularLocation>
        <location evidence="1">Cell inner membrane</location>
        <topology evidence="1">Multi-pass membrane protein</topology>
    </subcellularLocation>
</comment>
<dbReference type="AlphaFoldDB" id="A0AAJ1HQS2"/>
<proteinExistence type="predicted"/>
<keyword evidence="2" id="KW-0813">Transport</keyword>
<evidence type="ECO:0000256" key="4">
    <source>
        <dbReference type="ARBA" id="ARBA00022519"/>
    </source>
</evidence>
<dbReference type="EMBL" id="JAQOND010000007">
    <property type="protein sequence ID" value="MDC2826935.1"/>
    <property type="molecule type" value="Genomic_DNA"/>
</dbReference>
<feature type="transmembrane region" description="Helical" evidence="8">
    <location>
        <begin position="76"/>
        <end position="96"/>
    </location>
</feature>
<evidence type="ECO:0000256" key="5">
    <source>
        <dbReference type="ARBA" id="ARBA00022692"/>
    </source>
</evidence>
<keyword evidence="7 8" id="KW-0472">Membrane</keyword>
<dbReference type="GO" id="GO:0005886">
    <property type="term" value="C:plasma membrane"/>
    <property type="evidence" value="ECO:0007669"/>
    <property type="project" value="UniProtKB-SubCell"/>
</dbReference>
<protein>
    <submittedName>
        <fullName evidence="10">MFS transporter</fullName>
    </submittedName>
</protein>
<sequence length="404" mass="44854">MAKSKEEKLININYTAFQFIYWMMNSAIYSFAAVFLLYSKFNNRQIGWVLATANFISIFLQPFLSQQIIGKLHRSIKSVVIVLTLLTILTMIPVIIFRHNHVVIFILYTLATLINLTLQPLVNSLGFAYSEKGISINFGISRGTGSLSYAITSYTLGYLLASFTPNALPVVMIVLALLFLLPLSLLPTVNEAENSLENKESKESYSLKSIYKKYPFVLTIFLGISFLFIFHTIISTSITQILKQYGGDSKNVGLALLIAGLCELPAMFGFTWLMKFKPASYWLNVSIIFFVVRSVIVLFATNIIVIECSQFLQAVSFALFIPASSYMMNQILDKKDNVLGQTVITAGMTCGGIISNIIGGYLLDLFGVFALMSFATVCALIGAILVFVSVRMTSKLDGAKTFLH</sequence>
<evidence type="ECO:0000313" key="11">
    <source>
        <dbReference type="Proteomes" id="UP001218021"/>
    </source>
</evidence>
<evidence type="ECO:0000259" key="9">
    <source>
        <dbReference type="PROSITE" id="PS50850"/>
    </source>
</evidence>
<dbReference type="Gene3D" id="1.20.1250.20">
    <property type="entry name" value="MFS general substrate transporter like domains"/>
    <property type="match status" value="2"/>
</dbReference>
<dbReference type="InterPro" id="IPR020846">
    <property type="entry name" value="MFS_dom"/>
</dbReference>
<feature type="domain" description="Major facilitator superfamily (MFS) profile" evidence="9">
    <location>
        <begin position="216"/>
        <end position="404"/>
    </location>
</feature>
<dbReference type="PROSITE" id="PS50850">
    <property type="entry name" value="MFS"/>
    <property type="match status" value="1"/>
</dbReference>
<evidence type="ECO:0000256" key="7">
    <source>
        <dbReference type="ARBA" id="ARBA00023136"/>
    </source>
</evidence>
<feature type="transmembrane region" description="Helical" evidence="8">
    <location>
        <begin position="102"/>
        <end position="122"/>
    </location>
</feature>
<dbReference type="PANTHER" id="PTHR23522">
    <property type="entry name" value="BLL5896 PROTEIN"/>
    <property type="match status" value="1"/>
</dbReference>
<evidence type="ECO:0000256" key="6">
    <source>
        <dbReference type="ARBA" id="ARBA00022989"/>
    </source>
</evidence>
<gene>
    <name evidence="10" type="ORF">PO158_01325</name>
</gene>
<evidence type="ECO:0000256" key="3">
    <source>
        <dbReference type="ARBA" id="ARBA00022475"/>
    </source>
</evidence>
<evidence type="ECO:0000256" key="1">
    <source>
        <dbReference type="ARBA" id="ARBA00004429"/>
    </source>
</evidence>
<keyword evidence="4" id="KW-0997">Cell inner membrane</keyword>
<feature type="transmembrane region" description="Helical" evidence="8">
    <location>
        <begin position="214"/>
        <end position="234"/>
    </location>
</feature>
<keyword evidence="3" id="KW-1003">Cell membrane</keyword>
<feature type="transmembrane region" description="Helical" evidence="8">
    <location>
        <begin position="343"/>
        <end position="363"/>
    </location>
</feature>
<feature type="transmembrane region" description="Helical" evidence="8">
    <location>
        <begin position="45"/>
        <end position="64"/>
    </location>
</feature>
<dbReference type="PANTHER" id="PTHR23522:SF10">
    <property type="entry name" value="3-PHENYLPROPIONIC ACID TRANSPORTER-RELATED"/>
    <property type="match status" value="1"/>
</dbReference>
<comment type="caution">
    <text evidence="10">The sequence shown here is derived from an EMBL/GenBank/DDBJ whole genome shotgun (WGS) entry which is preliminary data.</text>
</comment>
<reference evidence="10" key="1">
    <citation type="submission" date="2023-01" db="EMBL/GenBank/DDBJ databases">
        <title>Genome analysis of 13 Lactobacillus isolated from gut of wild boar.</title>
        <authorList>
            <person name="Papp P."/>
            <person name="Libisch B."/>
            <person name="Nagy T."/>
            <person name="Olasz F."/>
        </authorList>
    </citation>
    <scope>NUCLEOTIDE SEQUENCE</scope>
    <source>
        <strain evidence="10">F108</strain>
    </source>
</reference>
<accession>A0AAJ1HQS2</accession>
<keyword evidence="6 8" id="KW-1133">Transmembrane helix</keyword>
<organism evidence="10 11">
    <name type="scientific">Limosilactobacillus mucosae</name>
    <name type="common">Lactobacillus mucosae</name>
    <dbReference type="NCBI Taxonomy" id="97478"/>
    <lineage>
        <taxon>Bacteria</taxon>
        <taxon>Bacillati</taxon>
        <taxon>Bacillota</taxon>
        <taxon>Bacilli</taxon>
        <taxon>Lactobacillales</taxon>
        <taxon>Lactobacillaceae</taxon>
        <taxon>Limosilactobacillus</taxon>
    </lineage>
</organism>
<feature type="transmembrane region" description="Helical" evidence="8">
    <location>
        <begin position="254"/>
        <end position="274"/>
    </location>
</feature>
<dbReference type="InterPro" id="IPR024989">
    <property type="entry name" value="MFS_assoc_dom"/>
</dbReference>
<feature type="transmembrane region" description="Helical" evidence="8">
    <location>
        <begin position="369"/>
        <end position="390"/>
    </location>
</feature>